<feature type="domain" description="BON" evidence="2">
    <location>
        <begin position="148"/>
        <end position="216"/>
    </location>
</feature>
<protein>
    <submittedName>
        <fullName evidence="3">Osmotically-inducible protein OsmY</fullName>
    </submittedName>
</protein>
<sequence>MSDLKIRRDVLDELEFDPSVDAANIGVSVTNGIVTLSGHVKSYTEKLAAELITQRVKGVRAIAEEIEVRYPGHKAHSDDEIAGRALDVIAWDTSLPDGAIDVQVQRGWVTLSGEVRWNFQRMAAENAVKKLGGVIGVANRLTIQPRPSVSDIKSQIEQAFLRNAELDANAISVCVADNKVVLEGNVHTLNERRVAEQAAWSIPSVTVVENHLHVSVG</sequence>
<dbReference type="PANTHER" id="PTHR34606:SF4">
    <property type="entry name" value="OUTER MEMBRANE LIPOPROTEIN DOLP"/>
    <property type="match status" value="1"/>
</dbReference>
<dbReference type="SMART" id="SM00749">
    <property type="entry name" value="BON"/>
    <property type="match status" value="3"/>
</dbReference>
<dbReference type="PANTHER" id="PTHR34606">
    <property type="entry name" value="BON DOMAIN-CONTAINING PROTEIN"/>
    <property type="match status" value="1"/>
</dbReference>
<comment type="caution">
    <text evidence="3">The sequence shown here is derived from an EMBL/GenBank/DDBJ whole genome shotgun (WGS) entry which is preliminary data.</text>
</comment>
<dbReference type="Pfam" id="PF04972">
    <property type="entry name" value="BON"/>
    <property type="match status" value="3"/>
</dbReference>
<keyword evidence="4" id="KW-1185">Reference proteome</keyword>
<proteinExistence type="predicted"/>
<accession>A0A7W9D3A8</accession>
<dbReference type="InterPro" id="IPR051686">
    <property type="entry name" value="Lipoprotein_DolP"/>
</dbReference>
<gene>
    <name evidence="3" type="ORF">GGD50_004610</name>
</gene>
<dbReference type="RefSeq" id="WP_183939475.1">
    <property type="nucleotide sequence ID" value="NZ_JACHBI010000010.1"/>
</dbReference>
<dbReference type="Gene3D" id="3.30.1340.30">
    <property type="match status" value="3"/>
</dbReference>
<evidence type="ECO:0000259" key="2">
    <source>
        <dbReference type="PROSITE" id="PS50914"/>
    </source>
</evidence>
<organism evidence="3 4">
    <name type="scientific">Rhizobium paranaense</name>
    <dbReference type="NCBI Taxonomy" id="1650438"/>
    <lineage>
        <taxon>Bacteria</taxon>
        <taxon>Pseudomonadati</taxon>
        <taxon>Pseudomonadota</taxon>
        <taxon>Alphaproteobacteria</taxon>
        <taxon>Hyphomicrobiales</taxon>
        <taxon>Rhizobiaceae</taxon>
        <taxon>Rhizobium/Agrobacterium group</taxon>
        <taxon>Rhizobium</taxon>
    </lineage>
</organism>
<name>A0A7W9D3A8_9HYPH</name>
<dbReference type="InterPro" id="IPR007055">
    <property type="entry name" value="BON_dom"/>
</dbReference>
<feature type="domain" description="BON" evidence="2">
    <location>
        <begin position="77"/>
        <end position="145"/>
    </location>
</feature>
<dbReference type="AlphaFoldDB" id="A0A7W9D3A8"/>
<evidence type="ECO:0000313" key="4">
    <source>
        <dbReference type="Proteomes" id="UP000549882"/>
    </source>
</evidence>
<reference evidence="3 4" key="1">
    <citation type="submission" date="2020-08" db="EMBL/GenBank/DDBJ databases">
        <title>Genomic Encyclopedia of Type Strains, Phase IV (KMG-V): Genome sequencing to study the core and pangenomes of soil and plant-associated prokaryotes.</title>
        <authorList>
            <person name="Whitman W."/>
        </authorList>
    </citation>
    <scope>NUCLEOTIDE SEQUENCE [LARGE SCALE GENOMIC DNA]</scope>
    <source>
        <strain evidence="3 4">SEMIA 4064</strain>
    </source>
</reference>
<dbReference type="EMBL" id="JACHBI010000010">
    <property type="protein sequence ID" value="MBB5575975.1"/>
    <property type="molecule type" value="Genomic_DNA"/>
</dbReference>
<evidence type="ECO:0000313" key="3">
    <source>
        <dbReference type="EMBL" id="MBB5575975.1"/>
    </source>
</evidence>
<dbReference type="Proteomes" id="UP000549882">
    <property type="component" value="Unassembled WGS sequence"/>
</dbReference>
<evidence type="ECO:0000256" key="1">
    <source>
        <dbReference type="ARBA" id="ARBA00022729"/>
    </source>
</evidence>
<dbReference type="PROSITE" id="PS50914">
    <property type="entry name" value="BON"/>
    <property type="match status" value="3"/>
</dbReference>
<keyword evidence="1" id="KW-0732">Signal</keyword>
<dbReference type="InterPro" id="IPR014004">
    <property type="entry name" value="Transpt-assoc_nodulatn_dom_bac"/>
</dbReference>
<feature type="domain" description="BON" evidence="2">
    <location>
        <begin position="2"/>
        <end position="70"/>
    </location>
</feature>